<dbReference type="Proteomes" id="UP001152622">
    <property type="component" value="Chromosome 7"/>
</dbReference>
<name>A0A9Q1F953_SYNKA</name>
<protein>
    <submittedName>
        <fullName evidence="2">Uncharacterized protein</fullName>
    </submittedName>
</protein>
<sequence>MSQPGFLHCYTGIHWCRRRFCSERRVLKRGGRDLTHRSWDSEATNSRRPDCCSAAQGVNPGWAKSSGRGVYCTPVPGGSPGAGSCCLPIGQTALRVMPRSRRSATKRIALLQAPDQRGVAGAGAERPLHAVSSVISPDLAVTLRIPRAAPSDRPRSWNSQPCQSGTV</sequence>
<proteinExistence type="predicted"/>
<feature type="compositionally biased region" description="Polar residues" evidence="1">
    <location>
        <begin position="156"/>
        <end position="167"/>
    </location>
</feature>
<keyword evidence="3" id="KW-1185">Reference proteome</keyword>
<dbReference type="EMBL" id="JAINUF010000007">
    <property type="protein sequence ID" value="KAJ8353739.1"/>
    <property type="molecule type" value="Genomic_DNA"/>
</dbReference>
<evidence type="ECO:0000313" key="3">
    <source>
        <dbReference type="Proteomes" id="UP001152622"/>
    </source>
</evidence>
<feature type="region of interest" description="Disordered" evidence="1">
    <location>
        <begin position="147"/>
        <end position="167"/>
    </location>
</feature>
<gene>
    <name evidence="2" type="ORF">SKAU_G00213060</name>
</gene>
<evidence type="ECO:0000256" key="1">
    <source>
        <dbReference type="SAM" id="MobiDB-lite"/>
    </source>
</evidence>
<evidence type="ECO:0000313" key="2">
    <source>
        <dbReference type="EMBL" id="KAJ8353739.1"/>
    </source>
</evidence>
<dbReference type="AlphaFoldDB" id="A0A9Q1F953"/>
<comment type="caution">
    <text evidence="2">The sequence shown here is derived from an EMBL/GenBank/DDBJ whole genome shotgun (WGS) entry which is preliminary data.</text>
</comment>
<organism evidence="2 3">
    <name type="scientific">Synaphobranchus kaupii</name>
    <name type="common">Kaup's arrowtooth eel</name>
    <dbReference type="NCBI Taxonomy" id="118154"/>
    <lineage>
        <taxon>Eukaryota</taxon>
        <taxon>Metazoa</taxon>
        <taxon>Chordata</taxon>
        <taxon>Craniata</taxon>
        <taxon>Vertebrata</taxon>
        <taxon>Euteleostomi</taxon>
        <taxon>Actinopterygii</taxon>
        <taxon>Neopterygii</taxon>
        <taxon>Teleostei</taxon>
        <taxon>Anguilliformes</taxon>
        <taxon>Synaphobranchidae</taxon>
        <taxon>Synaphobranchus</taxon>
    </lineage>
</organism>
<accession>A0A9Q1F953</accession>
<reference evidence="2" key="1">
    <citation type="journal article" date="2023" name="Science">
        <title>Genome structures resolve the early diversification of teleost fishes.</title>
        <authorList>
            <person name="Parey E."/>
            <person name="Louis A."/>
            <person name="Montfort J."/>
            <person name="Bouchez O."/>
            <person name="Roques C."/>
            <person name="Iampietro C."/>
            <person name="Lluch J."/>
            <person name="Castinel A."/>
            <person name="Donnadieu C."/>
            <person name="Desvignes T."/>
            <person name="Floi Bucao C."/>
            <person name="Jouanno E."/>
            <person name="Wen M."/>
            <person name="Mejri S."/>
            <person name="Dirks R."/>
            <person name="Jansen H."/>
            <person name="Henkel C."/>
            <person name="Chen W.J."/>
            <person name="Zahm M."/>
            <person name="Cabau C."/>
            <person name="Klopp C."/>
            <person name="Thompson A.W."/>
            <person name="Robinson-Rechavi M."/>
            <person name="Braasch I."/>
            <person name="Lecointre G."/>
            <person name="Bobe J."/>
            <person name="Postlethwait J.H."/>
            <person name="Berthelot C."/>
            <person name="Roest Crollius H."/>
            <person name="Guiguen Y."/>
        </authorList>
    </citation>
    <scope>NUCLEOTIDE SEQUENCE</scope>
    <source>
        <strain evidence="2">WJC10195</strain>
    </source>
</reference>